<keyword evidence="2" id="KW-1185">Reference proteome</keyword>
<proteinExistence type="predicted"/>
<accession>A0AA39JL07</accession>
<dbReference type="Proteomes" id="UP001175226">
    <property type="component" value="Unassembled WGS sequence"/>
</dbReference>
<dbReference type="AlphaFoldDB" id="A0AA39JL07"/>
<comment type="caution">
    <text evidence="1">The sequence shown here is derived from an EMBL/GenBank/DDBJ whole genome shotgun (WGS) entry which is preliminary data.</text>
</comment>
<dbReference type="EMBL" id="JAUEPT010000023">
    <property type="protein sequence ID" value="KAK0443274.1"/>
    <property type="molecule type" value="Genomic_DNA"/>
</dbReference>
<name>A0AA39JL07_9AGAR</name>
<reference evidence="1" key="1">
    <citation type="submission" date="2023-06" db="EMBL/GenBank/DDBJ databases">
        <authorList>
            <consortium name="Lawrence Berkeley National Laboratory"/>
            <person name="Ahrendt S."/>
            <person name="Sahu N."/>
            <person name="Indic B."/>
            <person name="Wong-Bajracharya J."/>
            <person name="Merenyi Z."/>
            <person name="Ke H.-M."/>
            <person name="Monk M."/>
            <person name="Kocsube S."/>
            <person name="Drula E."/>
            <person name="Lipzen A."/>
            <person name="Balint B."/>
            <person name="Henrissat B."/>
            <person name="Andreopoulos B."/>
            <person name="Martin F.M."/>
            <person name="Harder C.B."/>
            <person name="Rigling D."/>
            <person name="Ford K.L."/>
            <person name="Foster G.D."/>
            <person name="Pangilinan J."/>
            <person name="Papanicolaou A."/>
            <person name="Barry K."/>
            <person name="LaButti K."/>
            <person name="Viragh M."/>
            <person name="Koriabine M."/>
            <person name="Yan M."/>
            <person name="Riley R."/>
            <person name="Champramary S."/>
            <person name="Plett K.L."/>
            <person name="Tsai I.J."/>
            <person name="Slot J."/>
            <person name="Sipos G."/>
            <person name="Plett J."/>
            <person name="Nagy L.G."/>
            <person name="Grigoriev I.V."/>
        </authorList>
    </citation>
    <scope>NUCLEOTIDE SEQUENCE</scope>
    <source>
        <strain evidence="1">FPL87.14</strain>
    </source>
</reference>
<evidence type="ECO:0000313" key="2">
    <source>
        <dbReference type="Proteomes" id="UP001175226"/>
    </source>
</evidence>
<organism evidence="1 2">
    <name type="scientific">Armillaria borealis</name>
    <dbReference type="NCBI Taxonomy" id="47425"/>
    <lineage>
        <taxon>Eukaryota</taxon>
        <taxon>Fungi</taxon>
        <taxon>Dikarya</taxon>
        <taxon>Basidiomycota</taxon>
        <taxon>Agaricomycotina</taxon>
        <taxon>Agaricomycetes</taxon>
        <taxon>Agaricomycetidae</taxon>
        <taxon>Agaricales</taxon>
        <taxon>Marasmiineae</taxon>
        <taxon>Physalacriaceae</taxon>
        <taxon>Armillaria</taxon>
    </lineage>
</organism>
<protein>
    <submittedName>
        <fullName evidence="1">Uncharacterized protein</fullName>
    </submittedName>
</protein>
<sequence length="366" mass="41820">MNMFFMRTSVEKVSRGDITNSNFSLHDYSDHPKASTPRKLNAFLINRSMSLNFSPIPTAQAEKLKSDVSAYPDLLPAHPSRAAVWTESHSLWFFQVSSIIHRLAPGNSDGHGDGKAFFAMLVKTRYSHTPRYAYNQVVQGAGCRHDLEKPGYCTMNRDNSSNECSRKMVSANLCDPATHLPSKIAEARTEGAHNFRLPRTFSTVGTPQILSTMCRKPQKYTEETRTERTKIRTRYTTWYGIWVTGENVEIKIMASACARQMYPLHIVSAEEYGRSHKLYPPFHVARIFGPGANLWHQHSSPSPYPRICIPFPYQAGPTVSSLCYGWQVCRLYVNELEPFQKLDDDGFSDIFFLRHRFYGKLWRTSN</sequence>
<evidence type="ECO:0000313" key="1">
    <source>
        <dbReference type="EMBL" id="KAK0443274.1"/>
    </source>
</evidence>
<gene>
    <name evidence="1" type="ORF">EV421DRAFT_1948083</name>
</gene>